<feature type="transmembrane region" description="Helical" evidence="2">
    <location>
        <begin position="211"/>
        <end position="230"/>
    </location>
</feature>
<evidence type="ECO:0000313" key="4">
    <source>
        <dbReference type="EMBL" id="MBC2900770.1"/>
    </source>
</evidence>
<keyword evidence="2" id="KW-1133">Transmembrane helix</keyword>
<comment type="caution">
    <text evidence="4">The sequence shown here is derived from an EMBL/GenBank/DDBJ whole genome shotgun (WGS) entry which is preliminary data.</text>
</comment>
<reference evidence="4 5" key="1">
    <citation type="submission" date="2020-08" db="EMBL/GenBank/DDBJ databases">
        <title>Streptomyces sp. PSKA01 genome sequencing and assembly.</title>
        <authorList>
            <person name="Mandal S."/>
            <person name="Maiti P.K."/>
            <person name="Das P."/>
        </authorList>
    </citation>
    <scope>NUCLEOTIDE SEQUENCE [LARGE SCALE GENOMIC DNA]</scope>
    <source>
        <strain evidence="4 5">PSKA01</strain>
    </source>
</reference>
<dbReference type="Proteomes" id="UP000584670">
    <property type="component" value="Unassembled WGS sequence"/>
</dbReference>
<dbReference type="Pfam" id="PF21725">
    <property type="entry name" value="T7SS_signal"/>
    <property type="match status" value="1"/>
</dbReference>
<feature type="compositionally biased region" description="Low complexity" evidence="1">
    <location>
        <begin position="394"/>
        <end position="405"/>
    </location>
</feature>
<gene>
    <name evidence="4" type="ORF">H4N64_03975</name>
</gene>
<feature type="transmembrane region" description="Helical" evidence="2">
    <location>
        <begin position="236"/>
        <end position="256"/>
    </location>
</feature>
<keyword evidence="2" id="KW-0472">Membrane</keyword>
<sequence>MTARPKDWSPLYDSDPIPGDPDEVAKLGKKLRSMADEIDKQARNIKALASVDGWNSEAGRAFHETAGDTADRLKKAYDRYDEASAALGTKVMVGESEEYASELHRAQRMADKGLQDYRDAEVDYKAAGKVLEPLNGKVLTGDDAVQHSKQQKRQDDAAQLMLQAEKKILAAKQIRDNAARKAARRIKNVIHHDGVKDPGGFMDWIADHADWFSAAATILAVVALGAAIVFTGGLAAPIIAGLAALASATALSGRLYDVFARGGKFDALKIGLDVLGVIPGLGVLRGLTAAAKGGRGLAASRGVWNAFTNGFAVKRINDGVRIASKILSKRGITKVKLPAEGFNPEVVTRYVKGASFTYLLGKSLNRLRDERHDDQSGHPSSPPGDARPMPSADTSPSAPNGSGTPSPTPRPSPSSAAFRGALAPVG</sequence>
<name>A0A7X1IZI3_9ACTN</name>
<evidence type="ECO:0000313" key="5">
    <source>
        <dbReference type="Proteomes" id="UP000584670"/>
    </source>
</evidence>
<feature type="region of interest" description="Disordered" evidence="1">
    <location>
        <begin position="1"/>
        <end position="24"/>
    </location>
</feature>
<dbReference type="RefSeq" id="WP_186280680.1">
    <property type="nucleotide sequence ID" value="NZ_JACMSF010000003.1"/>
</dbReference>
<dbReference type="AlphaFoldDB" id="A0A7X1IZI3"/>
<dbReference type="InterPro" id="IPR049082">
    <property type="entry name" value="T7SS_signal"/>
</dbReference>
<dbReference type="EMBL" id="JACMSF010000003">
    <property type="protein sequence ID" value="MBC2900770.1"/>
    <property type="molecule type" value="Genomic_DNA"/>
</dbReference>
<organism evidence="4 5">
    <name type="scientific">Streptomyces cupreus</name>
    <dbReference type="NCBI Taxonomy" id="2759956"/>
    <lineage>
        <taxon>Bacteria</taxon>
        <taxon>Bacillati</taxon>
        <taxon>Actinomycetota</taxon>
        <taxon>Actinomycetes</taxon>
        <taxon>Kitasatosporales</taxon>
        <taxon>Streptomycetaceae</taxon>
        <taxon>Streptomyces</taxon>
    </lineage>
</organism>
<accession>A0A7X1IZI3</accession>
<protein>
    <recommendedName>
        <fullName evidence="3">Putative T7SS secretion signal domain-containing protein</fullName>
    </recommendedName>
</protein>
<evidence type="ECO:0000256" key="1">
    <source>
        <dbReference type="SAM" id="MobiDB-lite"/>
    </source>
</evidence>
<keyword evidence="5" id="KW-1185">Reference proteome</keyword>
<evidence type="ECO:0000256" key="2">
    <source>
        <dbReference type="SAM" id="Phobius"/>
    </source>
</evidence>
<feature type="region of interest" description="Disordered" evidence="1">
    <location>
        <begin position="369"/>
        <end position="426"/>
    </location>
</feature>
<keyword evidence="2" id="KW-0812">Transmembrane</keyword>
<feature type="domain" description="Putative T7SS secretion signal" evidence="3">
    <location>
        <begin position="17"/>
        <end position="191"/>
    </location>
</feature>
<evidence type="ECO:0000259" key="3">
    <source>
        <dbReference type="Pfam" id="PF21725"/>
    </source>
</evidence>
<proteinExistence type="predicted"/>